<sequence length="181" mass="20696">MATTEALEQYVRELVRQGDVRTLRAVRDRLTSRRTQKAARRAIRFMYDPVGWAREVIDWRDGQGLTAYQADALGLLPKKRRLAIRGPHGLGKTGMAALTVLWFATTRDAAGIDWKVLVTASAWRHLPVYLWPEIHKWVLTLVLLCWAFSRGADRRLARCRGSAAQNPLPQTPERERDPARK</sequence>
<dbReference type="SUPFAM" id="SSF52540">
    <property type="entry name" value="P-loop containing nucleoside triphosphate hydrolases"/>
    <property type="match status" value="1"/>
</dbReference>
<dbReference type="InterPro" id="IPR027417">
    <property type="entry name" value="P-loop_NTPase"/>
</dbReference>
<organism evidence="1 2">
    <name type="scientific">Streptomyces anulatus</name>
    <name type="common">Streptomyces chrysomallus</name>
    <dbReference type="NCBI Taxonomy" id="1892"/>
    <lineage>
        <taxon>Bacteria</taxon>
        <taxon>Bacillati</taxon>
        <taxon>Actinomycetota</taxon>
        <taxon>Actinomycetes</taxon>
        <taxon>Kitasatosporales</taxon>
        <taxon>Streptomycetaceae</taxon>
        <taxon>Streptomyces</taxon>
    </lineage>
</organism>
<evidence type="ECO:0000313" key="2">
    <source>
        <dbReference type="Proteomes" id="UP000470951"/>
    </source>
</evidence>
<name>A0A7K3RMK7_STRAQ</name>
<dbReference type="RefSeq" id="WP_164223110.1">
    <property type="nucleotide sequence ID" value="NZ_JAAGMS010000400.1"/>
</dbReference>
<protein>
    <submittedName>
        <fullName evidence="1">Uncharacterized protein</fullName>
    </submittedName>
</protein>
<dbReference type="Gene3D" id="3.40.50.300">
    <property type="entry name" value="P-loop containing nucleotide triphosphate hydrolases"/>
    <property type="match status" value="1"/>
</dbReference>
<proteinExistence type="predicted"/>
<comment type="caution">
    <text evidence="1">The sequence shown here is derived from an EMBL/GenBank/DDBJ whole genome shotgun (WGS) entry which is preliminary data.</text>
</comment>
<dbReference type="Proteomes" id="UP000470951">
    <property type="component" value="Unassembled WGS sequence"/>
</dbReference>
<dbReference type="EMBL" id="JAAGMS010000400">
    <property type="protein sequence ID" value="NEC03424.1"/>
    <property type="molecule type" value="Genomic_DNA"/>
</dbReference>
<reference evidence="1 2" key="1">
    <citation type="submission" date="2020-01" db="EMBL/GenBank/DDBJ databases">
        <title>Insect and environment-associated Actinomycetes.</title>
        <authorList>
            <person name="Currrie C."/>
            <person name="Chevrette M."/>
            <person name="Carlson C."/>
            <person name="Stubbendieck R."/>
            <person name="Wendt-Pienkowski E."/>
        </authorList>
    </citation>
    <scope>NUCLEOTIDE SEQUENCE [LARGE SCALE GENOMIC DNA]</scope>
    <source>
        <strain evidence="1 2">SID7903</strain>
    </source>
</reference>
<dbReference type="AlphaFoldDB" id="A0A7K3RMK7"/>
<evidence type="ECO:0000313" key="1">
    <source>
        <dbReference type="EMBL" id="NEC03424.1"/>
    </source>
</evidence>
<accession>A0A7K3RMK7</accession>
<gene>
    <name evidence="1" type="ORF">G3I58_36430</name>
</gene>